<feature type="compositionally biased region" description="Basic residues" evidence="2">
    <location>
        <begin position="251"/>
        <end position="260"/>
    </location>
</feature>
<accession>A0ABD1E9U0</accession>
<keyword evidence="1" id="KW-0175">Coiled coil</keyword>
<reference evidence="3 4" key="1">
    <citation type="submission" date="2024-05" db="EMBL/GenBank/DDBJ databases">
        <title>Genetic variation in Jamaican populations of the coffee berry borer (Hypothenemus hampei).</title>
        <authorList>
            <person name="Errbii M."/>
            <person name="Myrie A."/>
        </authorList>
    </citation>
    <scope>NUCLEOTIDE SEQUENCE [LARGE SCALE GENOMIC DNA]</scope>
    <source>
        <strain evidence="3">JA-Hopewell-2020-01-JO</strain>
        <tissue evidence="3">Whole body</tissue>
    </source>
</reference>
<feature type="region of interest" description="Disordered" evidence="2">
    <location>
        <begin position="240"/>
        <end position="275"/>
    </location>
</feature>
<dbReference type="AlphaFoldDB" id="A0ABD1E9U0"/>
<evidence type="ECO:0000256" key="2">
    <source>
        <dbReference type="SAM" id="MobiDB-lite"/>
    </source>
</evidence>
<keyword evidence="4" id="KW-1185">Reference proteome</keyword>
<gene>
    <name evidence="3" type="ORF">ABEB36_013375</name>
</gene>
<feature type="region of interest" description="Disordered" evidence="2">
    <location>
        <begin position="124"/>
        <end position="156"/>
    </location>
</feature>
<evidence type="ECO:0000256" key="1">
    <source>
        <dbReference type="SAM" id="Coils"/>
    </source>
</evidence>
<feature type="compositionally biased region" description="Basic and acidic residues" evidence="2">
    <location>
        <begin position="240"/>
        <end position="250"/>
    </location>
</feature>
<evidence type="ECO:0000313" key="3">
    <source>
        <dbReference type="EMBL" id="KAL1490727.1"/>
    </source>
</evidence>
<evidence type="ECO:0000313" key="4">
    <source>
        <dbReference type="Proteomes" id="UP001566132"/>
    </source>
</evidence>
<dbReference type="EMBL" id="JBDJPC010000010">
    <property type="protein sequence ID" value="KAL1490727.1"/>
    <property type="molecule type" value="Genomic_DNA"/>
</dbReference>
<comment type="caution">
    <text evidence="3">The sequence shown here is derived from an EMBL/GenBank/DDBJ whole genome shotgun (WGS) entry which is preliminary data.</text>
</comment>
<feature type="compositionally biased region" description="Low complexity" evidence="2">
    <location>
        <begin position="139"/>
        <end position="149"/>
    </location>
</feature>
<feature type="coiled-coil region" evidence="1">
    <location>
        <begin position="342"/>
        <end position="369"/>
    </location>
</feature>
<sequence length="551" mass="63585">MKQTSKTGLLASPTKTVQKPIKPQNIQLRALTKPAPYFLKPYSGLFNPYSRGCSLLCNHPMQKEAREVFQKAKENWSNDEKRNNLLAQEIDTIKTNLKQLSCEHKHLKSHVESAVPEELFRRYTETDSRPLTPAPTMVSAATRASSSRRCVTPEGHPAYRKPRLVLNLRRTHSQETLSYNTSIQEAPLICIDQVSTKNSNFEELAKHNDPIFESPVQKHTKTAPSSSFCKLSNDKTFVEEENKTEEEQYIKRRGKRRKKKLPEGSPETFHSSMDPETQVATIGSGSIIQSSHIEVQEVDHLRNKSDIKKSNKLKRFEEVDSYLDTEILKQLRRELNEDIVDNELNLKRRKALEEALKTLSKEKNDELLNFQNELNVPKLNSDFWIALPRTFSRSSARFELPMNSSALPTMSPIEYLKNHVSISSERKLLFSCIFNKFKLETDDRERRISGQTLQDSLDLLMGRKMTNEQSKKIRSLVGWNDEDFFDFRTFCGIAALCERIMAPSYSYQLLDRKNDPCHEIEVADFEVLTRKLDGLNVDKRLVQILNYIKSL</sequence>
<dbReference type="PANTHER" id="PTHR36696:SF1">
    <property type="entry name" value="EF-HAND DOMAIN-CONTAINING PROTEIN"/>
    <property type="match status" value="1"/>
</dbReference>
<dbReference type="PANTHER" id="PTHR36696">
    <property type="entry name" value="AGAP012002-PA"/>
    <property type="match status" value="1"/>
</dbReference>
<dbReference type="Proteomes" id="UP001566132">
    <property type="component" value="Unassembled WGS sequence"/>
</dbReference>
<name>A0ABD1E9U0_HYPHA</name>
<organism evidence="3 4">
    <name type="scientific">Hypothenemus hampei</name>
    <name type="common">Coffee berry borer</name>
    <dbReference type="NCBI Taxonomy" id="57062"/>
    <lineage>
        <taxon>Eukaryota</taxon>
        <taxon>Metazoa</taxon>
        <taxon>Ecdysozoa</taxon>
        <taxon>Arthropoda</taxon>
        <taxon>Hexapoda</taxon>
        <taxon>Insecta</taxon>
        <taxon>Pterygota</taxon>
        <taxon>Neoptera</taxon>
        <taxon>Endopterygota</taxon>
        <taxon>Coleoptera</taxon>
        <taxon>Polyphaga</taxon>
        <taxon>Cucujiformia</taxon>
        <taxon>Curculionidae</taxon>
        <taxon>Scolytinae</taxon>
        <taxon>Hypothenemus</taxon>
    </lineage>
</organism>
<proteinExistence type="predicted"/>
<protein>
    <submittedName>
        <fullName evidence="3">Uncharacterized protein</fullName>
    </submittedName>
</protein>